<feature type="region of interest" description="Disordered" evidence="1">
    <location>
        <begin position="1"/>
        <end position="35"/>
    </location>
</feature>
<evidence type="ECO:0000313" key="2">
    <source>
        <dbReference type="EMBL" id="KAB8073024.1"/>
    </source>
</evidence>
<name>A0A5N5X0K7_9EURO</name>
<reference evidence="2 3" key="1">
    <citation type="submission" date="2019-04" db="EMBL/GenBank/DDBJ databases">
        <title>Friends and foes A comparative genomics study of 23 Aspergillus species from section Flavi.</title>
        <authorList>
            <consortium name="DOE Joint Genome Institute"/>
            <person name="Kjaerbolling I."/>
            <person name="Vesth T."/>
            <person name="Frisvad J.C."/>
            <person name="Nybo J.L."/>
            <person name="Theobald S."/>
            <person name="Kildgaard S."/>
            <person name="Isbrandt T."/>
            <person name="Kuo A."/>
            <person name="Sato A."/>
            <person name="Lyhne E.K."/>
            <person name="Kogle M.E."/>
            <person name="Wiebenga A."/>
            <person name="Kun R.S."/>
            <person name="Lubbers R.J."/>
            <person name="Makela M.R."/>
            <person name="Barry K."/>
            <person name="Chovatia M."/>
            <person name="Clum A."/>
            <person name="Daum C."/>
            <person name="Haridas S."/>
            <person name="He G."/>
            <person name="LaButti K."/>
            <person name="Lipzen A."/>
            <person name="Mondo S."/>
            <person name="Riley R."/>
            <person name="Salamov A."/>
            <person name="Simmons B.A."/>
            <person name="Magnuson J.K."/>
            <person name="Henrissat B."/>
            <person name="Mortensen U.H."/>
            <person name="Larsen T.O."/>
            <person name="Devries R.P."/>
            <person name="Grigoriev I.V."/>
            <person name="Machida M."/>
            <person name="Baker S.E."/>
            <person name="Andersen M.R."/>
        </authorList>
    </citation>
    <scope>NUCLEOTIDE SEQUENCE [LARGE SCALE GENOMIC DNA]</scope>
    <source>
        <strain evidence="2 3">CBS 151.66</strain>
    </source>
</reference>
<evidence type="ECO:0000256" key="1">
    <source>
        <dbReference type="SAM" id="MobiDB-lite"/>
    </source>
</evidence>
<protein>
    <submittedName>
        <fullName evidence="2">Uncharacterized protein</fullName>
    </submittedName>
</protein>
<dbReference type="EMBL" id="ML732235">
    <property type="protein sequence ID" value="KAB8073024.1"/>
    <property type="molecule type" value="Genomic_DNA"/>
</dbReference>
<feature type="compositionally biased region" description="Basic and acidic residues" evidence="1">
    <location>
        <begin position="8"/>
        <end position="17"/>
    </location>
</feature>
<accession>A0A5N5X0K7</accession>
<organism evidence="2 3">
    <name type="scientific">Aspergillus leporis</name>
    <dbReference type="NCBI Taxonomy" id="41062"/>
    <lineage>
        <taxon>Eukaryota</taxon>
        <taxon>Fungi</taxon>
        <taxon>Dikarya</taxon>
        <taxon>Ascomycota</taxon>
        <taxon>Pezizomycotina</taxon>
        <taxon>Eurotiomycetes</taxon>
        <taxon>Eurotiomycetidae</taxon>
        <taxon>Eurotiales</taxon>
        <taxon>Aspergillaceae</taxon>
        <taxon>Aspergillus</taxon>
        <taxon>Aspergillus subgen. Circumdati</taxon>
    </lineage>
</organism>
<sequence>MGSAPSSCKEHDVEKPPVPEYPSSSGERPPPGVSKAPKYAYSDFIEKVTVALHEDQKSVVAFQPVVCDSYYVGPEDIAQYANNAARVYEFLREAEESESESEADVPKIHPLVVKLWGYRLEHLTPGHLEGYRLPVLDVPFESSRDRT</sequence>
<proteinExistence type="predicted"/>
<dbReference type="OrthoDB" id="10557204at2759"/>
<dbReference type="Proteomes" id="UP000326565">
    <property type="component" value="Unassembled WGS sequence"/>
</dbReference>
<keyword evidence="3" id="KW-1185">Reference proteome</keyword>
<dbReference type="AlphaFoldDB" id="A0A5N5X0K7"/>
<gene>
    <name evidence="2" type="ORF">BDV29DRAFT_158043</name>
</gene>
<evidence type="ECO:0000313" key="3">
    <source>
        <dbReference type="Proteomes" id="UP000326565"/>
    </source>
</evidence>